<evidence type="ECO:0000313" key="2">
    <source>
        <dbReference type="Proteomes" id="UP000006868"/>
    </source>
</evidence>
<dbReference type="OrthoDB" id="503948at2"/>
<keyword evidence="1" id="KW-0378">Hydrolase</keyword>
<protein>
    <submittedName>
        <fullName evidence="1">Alpha/beta hydrolase</fullName>
    </submittedName>
</protein>
<dbReference type="GO" id="GO:0008374">
    <property type="term" value="F:O-acyltransferase activity"/>
    <property type="evidence" value="ECO:0007669"/>
    <property type="project" value="InterPro"/>
</dbReference>
<dbReference type="InterPro" id="IPR029058">
    <property type="entry name" value="AB_hydrolase_fold"/>
</dbReference>
<dbReference type="AlphaFoldDB" id="E3E9D4"/>
<accession>E3E9D4</accession>
<name>E3E9D4_PAEPS</name>
<dbReference type="Gene3D" id="3.40.50.1820">
    <property type="entry name" value="alpha/beta hydrolase"/>
    <property type="match status" value="1"/>
</dbReference>
<dbReference type="PATRIC" id="fig|886882.15.peg.3448"/>
<dbReference type="HOGENOM" id="CLU_327586_0_0_9"/>
<dbReference type="GO" id="GO:0006629">
    <property type="term" value="P:lipid metabolic process"/>
    <property type="evidence" value="ECO:0007669"/>
    <property type="project" value="InterPro"/>
</dbReference>
<sequence>MTGKPYVIFIPGIKGSDLWEGGNKRWFPKNLEDVEALNICNPMKAKSPLSVVNGFNIYFKRIYRGILKEFSSEEAEMFPYDWRLDINLTADELVSTITRLNAKHDNIHLVAHSMGGMIAKIAILKMDGLGISSMVKKLTTLGTPWHGAPDSYKALSFGEPGFFQDFTNIFEMFDDKKTRDLARQLPSVYQLLPSEHYFNDHKEGKFLLQNEDDNSDKVITYQDVQMKAQNFYDELVGTHGVVSNVWNDFMSPIQTMMLQSIPPHIEHDNLIGCQIPTLYELPIESNKTRYPFKRDCKFENGDGVVPVFSATPAHAANLYYCPVQHTKMGSEKEVIKFIRWSLSGKQGDMPLGIHEEENTDLFRKGVFAKIMCPVDSTILDEENRYVAGVFDPNIEEISPYAIEGNVTYINIGQAKYVYFDETIKDDMIIKINSYDNGVADISVKIYDEDSVKEEKFDPIPVSDETSATMRIPLSNKNTETSLRVDSSTIEPKVIRRKKVEEVSKVQNDLPQVKIKISNQRQKVKYRQVYSGLVTLFLDVDQPENIASLFYTVDGGKPKRYLEPVDLNLDSGAHTIEAFGKDNFNRSIKTKKFTFNVDGRNPSTKLIVALDPEGIDLSFKPLTNGARADSYYRVDSEGEFKKFESSGKVNLSPAKLRRDPNSFYEIEYYSVNEFGKQGDIESLKLSLGNIPILMWEEYSSATQPIMIWENILKYETLDIYDFEIVLLGKGSKVSRRVTPNQDIPDNIRSVKFNSDSLELDIRFLEKYSLYFYGAPTEVLEVGEEYDFSFELISERTHETITHTRPRAKLVAVRTNKVPDKQLDLIEDDSGMFKGKFIVDEKFLEYRFKLVITDLKNVRPPLREIPLIMKEDEEI</sequence>
<dbReference type="InterPro" id="IPR018247">
    <property type="entry name" value="EF_Hand_1_Ca_BS"/>
</dbReference>
<dbReference type="Pfam" id="PF02450">
    <property type="entry name" value="LCAT"/>
    <property type="match status" value="1"/>
</dbReference>
<proteinExistence type="predicted"/>
<dbReference type="KEGG" id="ppm:PPSC2_16145"/>
<dbReference type="EMBL" id="CP002213">
    <property type="protein sequence ID" value="ADO57407.1"/>
    <property type="molecule type" value="Genomic_DNA"/>
</dbReference>
<dbReference type="SUPFAM" id="SSF53474">
    <property type="entry name" value="alpha/beta-Hydrolases"/>
    <property type="match status" value="1"/>
</dbReference>
<reference evidence="1 2" key="1">
    <citation type="journal article" date="2011" name="J. Bacteriol.">
        <title>Complete genome sequence of Paenibacillus polymyxa SC2, a strain of plant growth-promoting Rhizobacterium with broad-spectrum antimicrobial activity.</title>
        <authorList>
            <person name="Ma M."/>
            <person name="Wang C."/>
            <person name="Ding Y."/>
            <person name="Li L."/>
            <person name="Shen D."/>
            <person name="Jiang X."/>
            <person name="Guan D."/>
            <person name="Cao F."/>
            <person name="Chen H."/>
            <person name="Feng R."/>
            <person name="Wang X."/>
            <person name="Ge Y."/>
            <person name="Yao L."/>
            <person name="Bing X."/>
            <person name="Yang X."/>
            <person name="Li J."/>
            <person name="Du B."/>
        </authorList>
    </citation>
    <scope>NUCLEOTIDE SEQUENCE [LARGE SCALE GENOMIC DNA]</scope>
    <source>
        <strain evidence="1 2">SC2</strain>
    </source>
</reference>
<dbReference type="GO" id="GO:0016787">
    <property type="term" value="F:hydrolase activity"/>
    <property type="evidence" value="ECO:0007669"/>
    <property type="project" value="UniProtKB-KW"/>
</dbReference>
<gene>
    <name evidence="1" type="primary">est</name>
    <name evidence="1" type="ORF">PPSC2_16145</name>
</gene>
<dbReference type="InterPro" id="IPR003386">
    <property type="entry name" value="LACT/PDAT_acylTrfase"/>
</dbReference>
<dbReference type="PROSITE" id="PS00018">
    <property type="entry name" value="EF_HAND_1"/>
    <property type="match status" value="1"/>
</dbReference>
<organism evidence="1 2">
    <name type="scientific">Paenibacillus polymyxa (strain SC2)</name>
    <name type="common">Bacillus polymyxa</name>
    <dbReference type="NCBI Taxonomy" id="886882"/>
    <lineage>
        <taxon>Bacteria</taxon>
        <taxon>Bacillati</taxon>
        <taxon>Bacillota</taxon>
        <taxon>Bacilli</taxon>
        <taxon>Bacillales</taxon>
        <taxon>Paenibacillaceae</taxon>
        <taxon>Paenibacillus</taxon>
    </lineage>
</organism>
<dbReference type="Proteomes" id="UP000006868">
    <property type="component" value="Chromosome"/>
</dbReference>
<dbReference type="RefSeq" id="WP_013371993.1">
    <property type="nucleotide sequence ID" value="NC_014622.2"/>
</dbReference>
<dbReference type="eggNOG" id="COG1075">
    <property type="taxonomic scope" value="Bacteria"/>
</dbReference>
<dbReference type="PANTHER" id="PTHR11440">
    <property type="entry name" value="LECITHIN-CHOLESTEROL ACYLTRANSFERASE-RELATED"/>
    <property type="match status" value="1"/>
</dbReference>
<evidence type="ECO:0000313" key="1">
    <source>
        <dbReference type="EMBL" id="ADO57407.1"/>
    </source>
</evidence>